<evidence type="ECO:0000256" key="4">
    <source>
        <dbReference type="ARBA" id="ARBA00023136"/>
    </source>
</evidence>
<feature type="region of interest" description="Disordered" evidence="6">
    <location>
        <begin position="342"/>
        <end position="380"/>
    </location>
</feature>
<dbReference type="EMBL" id="JAHBCI010000004">
    <property type="protein sequence ID" value="KAG9503247.1"/>
    <property type="molecule type" value="Genomic_DNA"/>
</dbReference>
<organism evidence="8 9">
    <name type="scientific">Fusarium musae</name>
    <dbReference type="NCBI Taxonomy" id="1042133"/>
    <lineage>
        <taxon>Eukaryota</taxon>
        <taxon>Fungi</taxon>
        <taxon>Dikarya</taxon>
        <taxon>Ascomycota</taxon>
        <taxon>Pezizomycotina</taxon>
        <taxon>Sordariomycetes</taxon>
        <taxon>Hypocreomycetidae</taxon>
        <taxon>Hypocreales</taxon>
        <taxon>Nectriaceae</taxon>
        <taxon>Fusarium</taxon>
    </lineage>
</organism>
<keyword evidence="9" id="KW-1185">Reference proteome</keyword>
<evidence type="ECO:0000256" key="7">
    <source>
        <dbReference type="SAM" id="Phobius"/>
    </source>
</evidence>
<keyword evidence="4 7" id="KW-0472">Membrane</keyword>
<dbReference type="GO" id="GO:0022857">
    <property type="term" value="F:transmembrane transporter activity"/>
    <property type="evidence" value="ECO:0007669"/>
    <property type="project" value="InterPro"/>
</dbReference>
<comment type="caution">
    <text evidence="8">The sequence shown here is derived from an EMBL/GenBank/DDBJ whole genome shotgun (WGS) entry which is preliminary data.</text>
</comment>
<evidence type="ECO:0000313" key="9">
    <source>
        <dbReference type="Proteomes" id="UP000827133"/>
    </source>
</evidence>
<dbReference type="SUPFAM" id="SSF103473">
    <property type="entry name" value="MFS general substrate transporter"/>
    <property type="match status" value="1"/>
</dbReference>
<dbReference type="InterPro" id="IPR011701">
    <property type="entry name" value="MFS"/>
</dbReference>
<dbReference type="Gene3D" id="1.20.1250.20">
    <property type="entry name" value="MFS general substrate transporter like domains"/>
    <property type="match status" value="1"/>
</dbReference>
<feature type="transmembrane region" description="Helical" evidence="7">
    <location>
        <begin position="130"/>
        <end position="151"/>
    </location>
</feature>
<evidence type="ECO:0000256" key="3">
    <source>
        <dbReference type="ARBA" id="ARBA00022989"/>
    </source>
</evidence>
<comment type="subcellular location">
    <subcellularLocation>
        <location evidence="1">Membrane</location>
        <topology evidence="1">Multi-pass membrane protein</topology>
    </subcellularLocation>
</comment>
<dbReference type="KEGG" id="fmu:J7337_006090"/>
<dbReference type="AlphaFoldDB" id="A0A9P8DK75"/>
<dbReference type="PANTHER" id="PTHR23501">
    <property type="entry name" value="MAJOR FACILITATOR SUPERFAMILY"/>
    <property type="match status" value="1"/>
</dbReference>
<evidence type="ECO:0000256" key="2">
    <source>
        <dbReference type="ARBA" id="ARBA00022692"/>
    </source>
</evidence>
<name>A0A9P8DK75_9HYPO</name>
<evidence type="ECO:0000256" key="1">
    <source>
        <dbReference type="ARBA" id="ARBA00004141"/>
    </source>
</evidence>
<evidence type="ECO:0000256" key="5">
    <source>
        <dbReference type="ARBA" id="ARBA00023180"/>
    </source>
</evidence>
<feature type="transmembrane region" description="Helical" evidence="7">
    <location>
        <begin position="298"/>
        <end position="317"/>
    </location>
</feature>
<keyword evidence="2 7" id="KW-0812">Transmembrane</keyword>
<protein>
    <submittedName>
        <fullName evidence="8">Uncharacterized protein</fullName>
    </submittedName>
</protein>
<dbReference type="Pfam" id="PF07690">
    <property type="entry name" value="MFS_1"/>
    <property type="match status" value="1"/>
</dbReference>
<evidence type="ECO:0000256" key="6">
    <source>
        <dbReference type="SAM" id="MobiDB-lite"/>
    </source>
</evidence>
<feature type="transmembrane region" description="Helical" evidence="7">
    <location>
        <begin position="60"/>
        <end position="81"/>
    </location>
</feature>
<dbReference type="GeneID" id="68313946"/>
<feature type="transmembrane region" description="Helical" evidence="7">
    <location>
        <begin position="23"/>
        <end position="40"/>
    </location>
</feature>
<sequence>MAMGLLGPIDNGSRSFKEKARKIDWMGVMASIAGIVLTVPTQMAINSGGSMWTWKNVKTISILTIGVIMLLVFIIIEAFFARIPIIPMRLFKQISPAVLILTGFLHDFAWQSTQYFVPLYYQTVRGFTPLKSATLIVPFLLAQGLAGAASGPIMAHYARYMPIWRTGFTIWTIGAGLKLLFNEHTYVAVYVVVLAVEGAGIGWVHQPGLVALQANSVDEDRAVATGTRNVFRSLGGVVGIAVSTAAYYATLSKALLQPNAVPEWLRDRVLDGTWAVGDPTTAEFESAIIDARMQGFRVIFITTIPLMAICLLVSFLVDDIVLKGDTAQVGMSEGRRISSSIITPTVPSDSKRDGSRGRGPIVGGPENFEENVSLNTTEPS</sequence>
<reference evidence="8" key="1">
    <citation type="journal article" date="2021" name="Mol. Plant Microbe Interact.">
        <title>Telomere to telomere genome assembly of Fusarium musae F31, causal agent of crown rot disease of banana.</title>
        <authorList>
            <person name="Degradi L."/>
            <person name="Tava V."/>
            <person name="Kunova A."/>
            <person name="Cortesi P."/>
            <person name="Saracchi M."/>
            <person name="Pasquali M."/>
        </authorList>
    </citation>
    <scope>NUCLEOTIDE SEQUENCE</scope>
    <source>
        <strain evidence="8">F31</strain>
    </source>
</reference>
<dbReference type="InterPro" id="IPR036259">
    <property type="entry name" value="MFS_trans_sf"/>
</dbReference>
<accession>A0A9P8DK75</accession>
<feature type="transmembrane region" description="Helical" evidence="7">
    <location>
        <begin position="93"/>
        <end position="110"/>
    </location>
</feature>
<dbReference type="PANTHER" id="PTHR23501:SF78">
    <property type="entry name" value="MAJOR FACILITATOR SUPERFAMILY (MFS) PROFILE DOMAIN-CONTAINING PROTEIN-RELATED"/>
    <property type="match status" value="1"/>
</dbReference>
<keyword evidence="5" id="KW-0325">Glycoprotein</keyword>
<proteinExistence type="predicted"/>
<feature type="compositionally biased region" description="Polar residues" evidence="6">
    <location>
        <begin position="370"/>
        <end position="380"/>
    </location>
</feature>
<dbReference type="RefSeq" id="XP_044682247.1">
    <property type="nucleotide sequence ID" value="XM_044823756.1"/>
</dbReference>
<keyword evidence="3 7" id="KW-1133">Transmembrane helix</keyword>
<evidence type="ECO:0000313" key="8">
    <source>
        <dbReference type="EMBL" id="KAG9503247.1"/>
    </source>
</evidence>
<dbReference type="GO" id="GO:0005886">
    <property type="term" value="C:plasma membrane"/>
    <property type="evidence" value="ECO:0007669"/>
    <property type="project" value="TreeGrafter"/>
</dbReference>
<dbReference type="Proteomes" id="UP000827133">
    <property type="component" value="Unassembled WGS sequence"/>
</dbReference>
<gene>
    <name evidence="8" type="ORF">J7337_006090</name>
</gene>